<comment type="caution">
    <text evidence="2">The sequence shown here is derived from an EMBL/GenBank/DDBJ whole genome shotgun (WGS) entry which is preliminary data.</text>
</comment>
<keyword evidence="1" id="KW-0812">Transmembrane</keyword>
<evidence type="ECO:0008006" key="3">
    <source>
        <dbReference type="Google" id="ProtNLM"/>
    </source>
</evidence>
<gene>
    <name evidence="2" type="ORF">D5086_0000232360</name>
</gene>
<name>A0A4U5P482_POPAL</name>
<evidence type="ECO:0000313" key="2">
    <source>
        <dbReference type="EMBL" id="TKR90530.1"/>
    </source>
</evidence>
<accession>A0A4U5P482</accession>
<evidence type="ECO:0000256" key="1">
    <source>
        <dbReference type="SAM" id="Phobius"/>
    </source>
</evidence>
<keyword evidence="1" id="KW-1133">Transmembrane helix</keyword>
<keyword evidence="1" id="KW-0472">Membrane</keyword>
<dbReference type="AlphaFoldDB" id="A0A4U5P482"/>
<feature type="transmembrane region" description="Helical" evidence="1">
    <location>
        <begin position="102"/>
        <end position="126"/>
    </location>
</feature>
<sequence length="164" mass="19560">MEQLLKHKQWLSSVTEYMTRFREFAPSCELGEESLIRVRIFDDDLNFDIKREVSIPVPELVDEAYHKVLGIQKYQKLVPRRETCSVVESRQFISLMACSSSYNFSICFTAQLYIQLVLLVNFVLLIKKKGQQNQVLWHHRWHVYGFPPFSFFLEKELRYFVTVI</sequence>
<dbReference type="EMBL" id="RCHU01000867">
    <property type="protein sequence ID" value="TKR90530.1"/>
    <property type="molecule type" value="Genomic_DNA"/>
</dbReference>
<protein>
    <recommendedName>
        <fullName evidence="3">Retrotransposon gag domain-containing protein</fullName>
    </recommendedName>
</protein>
<proteinExistence type="predicted"/>
<reference evidence="2" key="1">
    <citation type="submission" date="2018-10" db="EMBL/GenBank/DDBJ databases">
        <title>Population genomic analysis revealed the cold adaptation of white poplar.</title>
        <authorList>
            <person name="Liu Y.-J."/>
        </authorList>
    </citation>
    <scope>NUCLEOTIDE SEQUENCE [LARGE SCALE GENOMIC DNA]</scope>
    <source>
        <strain evidence="2">PAL-ZL1</strain>
    </source>
</reference>
<organism evidence="2">
    <name type="scientific">Populus alba</name>
    <name type="common">White poplar</name>
    <dbReference type="NCBI Taxonomy" id="43335"/>
    <lineage>
        <taxon>Eukaryota</taxon>
        <taxon>Viridiplantae</taxon>
        <taxon>Streptophyta</taxon>
        <taxon>Embryophyta</taxon>
        <taxon>Tracheophyta</taxon>
        <taxon>Spermatophyta</taxon>
        <taxon>Magnoliopsida</taxon>
        <taxon>eudicotyledons</taxon>
        <taxon>Gunneridae</taxon>
        <taxon>Pentapetalae</taxon>
        <taxon>rosids</taxon>
        <taxon>fabids</taxon>
        <taxon>Malpighiales</taxon>
        <taxon>Salicaceae</taxon>
        <taxon>Saliceae</taxon>
        <taxon>Populus</taxon>
    </lineage>
</organism>